<dbReference type="RefSeq" id="WP_357787429.1">
    <property type="nucleotide sequence ID" value="NZ_JBFAKC010000014.1"/>
</dbReference>
<proteinExistence type="predicted"/>
<feature type="region of interest" description="Disordered" evidence="1">
    <location>
        <begin position="434"/>
        <end position="510"/>
    </location>
</feature>
<organism evidence="2 3">
    <name type="scientific">Nocardia aurea</name>
    <dbReference type="NCBI Taxonomy" id="2144174"/>
    <lineage>
        <taxon>Bacteria</taxon>
        <taxon>Bacillati</taxon>
        <taxon>Actinomycetota</taxon>
        <taxon>Actinomycetes</taxon>
        <taxon>Mycobacteriales</taxon>
        <taxon>Nocardiaceae</taxon>
        <taxon>Nocardia</taxon>
    </lineage>
</organism>
<reference evidence="2 3" key="1">
    <citation type="submission" date="2024-06" db="EMBL/GenBank/DDBJ databases">
        <title>The Natural Products Discovery Center: Release of the First 8490 Sequenced Strains for Exploring Actinobacteria Biosynthetic Diversity.</title>
        <authorList>
            <person name="Kalkreuter E."/>
            <person name="Kautsar S.A."/>
            <person name="Yang D."/>
            <person name="Bader C.D."/>
            <person name="Teijaro C.N."/>
            <person name="Fluegel L."/>
            <person name="Davis C.M."/>
            <person name="Simpson J.R."/>
            <person name="Lauterbach L."/>
            <person name="Steele A.D."/>
            <person name="Gui C."/>
            <person name="Meng S."/>
            <person name="Li G."/>
            <person name="Viehrig K."/>
            <person name="Ye F."/>
            <person name="Su P."/>
            <person name="Kiefer A.F."/>
            <person name="Nichols A."/>
            <person name="Cepeda A.J."/>
            <person name="Yan W."/>
            <person name="Fan B."/>
            <person name="Jiang Y."/>
            <person name="Adhikari A."/>
            <person name="Zheng C.-J."/>
            <person name="Schuster L."/>
            <person name="Cowan T.M."/>
            <person name="Smanski M.J."/>
            <person name="Chevrette M.G."/>
            <person name="De Carvalho L.P.S."/>
            <person name="Shen B."/>
        </authorList>
    </citation>
    <scope>NUCLEOTIDE SEQUENCE [LARGE SCALE GENOMIC DNA]</scope>
    <source>
        <strain evidence="2 3">NPDC050403</strain>
    </source>
</reference>
<dbReference type="SUPFAM" id="SSF48452">
    <property type="entry name" value="TPR-like"/>
    <property type="match status" value="2"/>
</dbReference>
<evidence type="ECO:0000313" key="2">
    <source>
        <dbReference type="EMBL" id="MEV0711184.1"/>
    </source>
</evidence>
<accession>A0ABV3G0H6</accession>
<dbReference type="InterPro" id="IPR011990">
    <property type="entry name" value="TPR-like_helical_dom_sf"/>
</dbReference>
<dbReference type="EMBL" id="JBFAKC010000014">
    <property type="protein sequence ID" value="MEV0711184.1"/>
    <property type="molecule type" value="Genomic_DNA"/>
</dbReference>
<evidence type="ECO:0000313" key="3">
    <source>
        <dbReference type="Proteomes" id="UP001551695"/>
    </source>
</evidence>
<dbReference type="Proteomes" id="UP001551695">
    <property type="component" value="Unassembled WGS sequence"/>
</dbReference>
<gene>
    <name evidence="2" type="ORF">AB0I48_26830</name>
</gene>
<dbReference type="InterPro" id="IPR019734">
    <property type="entry name" value="TPR_rpt"/>
</dbReference>
<evidence type="ECO:0000256" key="1">
    <source>
        <dbReference type="SAM" id="MobiDB-lite"/>
    </source>
</evidence>
<sequence length="584" mass="62202">MTRNSPHDDGREVLLEGAAAYQRGEVAEALRIFERAARTTTGGLRASALINAASMADELGDHATAIGWYHEALSEIPADAIEKRASALVNYSQALQHVGELDQAQSALEQARALLADNDEFGTLRVACLLSLCAVAFHRGRWHDTIEIATESLDAAVRFAPQLAGHPLMNLAGAYFETGHRELAVDFAAQALAAFESAQDRNGVAETQQNTATMMLRLNRLDEAEPLLQASQEYFERAGLGHRAGIGLKTMGFLAENRGDLDRAYDRYLRGYEYFQASGAVLDAADVQVRLATVAFQTGHMHEGQQLIAAAFHAYAERGLGLHCAQIDYWHATLLEAVLDTMDHPAPEILTAAANLAVTSAVAIDAVRHTFGNGNQREQWNRQIADPAMRMAFRFAYLSGDGPLLTDLIETQCAGTALNIAPSEVREPAQLPFALFDPPTDLLGAHSDGSETGEAGNDPTPSSRDVGPTRASTLDDRRDAADPADRLAEDNGVTDPGAESALDGTETPTLMAGTTPITADRRAGASALQLGAALAEVAASAGLPVAPPPRVSVGPDGHIALAAYVATAEQRYGLNVRDDRVVTA</sequence>
<name>A0ABV3G0H6_9NOCA</name>
<dbReference type="SMART" id="SM00028">
    <property type="entry name" value="TPR"/>
    <property type="match status" value="4"/>
</dbReference>
<keyword evidence="3" id="KW-1185">Reference proteome</keyword>
<feature type="compositionally biased region" description="Basic and acidic residues" evidence="1">
    <location>
        <begin position="473"/>
        <end position="489"/>
    </location>
</feature>
<dbReference type="Gene3D" id="1.25.40.10">
    <property type="entry name" value="Tetratricopeptide repeat domain"/>
    <property type="match status" value="2"/>
</dbReference>
<comment type="caution">
    <text evidence="2">The sequence shown here is derived from an EMBL/GenBank/DDBJ whole genome shotgun (WGS) entry which is preliminary data.</text>
</comment>
<protein>
    <submittedName>
        <fullName evidence="2">Tetratricopeptide repeat protein</fullName>
    </submittedName>
</protein>